<accession>A0A8X7BYC4</accession>
<name>A0A8X7BYC4_9ARAC</name>
<sequence>MLHMSEGIQQKWLHLDKKNVLFPEDNAHSHKSVIAISKIKELKFELLPHASCSPDLAPPVHFLFPILKKGLRGQRFSNDEEVMSSANSFFEDQDSSY</sequence>
<evidence type="ECO:0000313" key="2">
    <source>
        <dbReference type="Proteomes" id="UP000886998"/>
    </source>
</evidence>
<dbReference type="EMBL" id="BMAV01005331">
    <property type="protein sequence ID" value="GFY46339.1"/>
    <property type="molecule type" value="Genomic_DNA"/>
</dbReference>
<proteinExistence type="predicted"/>
<evidence type="ECO:0000313" key="1">
    <source>
        <dbReference type="EMBL" id="GFY46339.1"/>
    </source>
</evidence>
<dbReference type="Proteomes" id="UP000886998">
    <property type="component" value="Unassembled WGS sequence"/>
</dbReference>
<protein>
    <submittedName>
        <fullName evidence="1">Mariner transposase</fullName>
    </submittedName>
</protein>
<keyword evidence="2" id="KW-1185">Reference proteome</keyword>
<dbReference type="AlphaFoldDB" id="A0A8X7BYC4"/>
<reference evidence="1" key="1">
    <citation type="submission" date="2020-08" db="EMBL/GenBank/DDBJ databases">
        <title>Multicomponent nature underlies the extraordinary mechanical properties of spider dragline silk.</title>
        <authorList>
            <person name="Kono N."/>
            <person name="Nakamura H."/>
            <person name="Mori M."/>
            <person name="Yoshida Y."/>
            <person name="Ohtoshi R."/>
            <person name="Malay A.D."/>
            <person name="Moran D.A.P."/>
            <person name="Tomita M."/>
            <person name="Numata K."/>
            <person name="Arakawa K."/>
        </authorList>
    </citation>
    <scope>NUCLEOTIDE SEQUENCE</scope>
</reference>
<dbReference type="GO" id="GO:0003676">
    <property type="term" value="F:nucleic acid binding"/>
    <property type="evidence" value="ECO:0007669"/>
    <property type="project" value="InterPro"/>
</dbReference>
<dbReference type="Gene3D" id="3.30.420.10">
    <property type="entry name" value="Ribonuclease H-like superfamily/Ribonuclease H"/>
    <property type="match status" value="1"/>
</dbReference>
<comment type="caution">
    <text evidence="1">The sequence shown here is derived from an EMBL/GenBank/DDBJ whole genome shotgun (WGS) entry which is preliminary data.</text>
</comment>
<dbReference type="PANTHER" id="PTHR46060">
    <property type="entry name" value="MARINER MOS1 TRANSPOSASE-LIKE PROTEIN"/>
    <property type="match status" value="1"/>
</dbReference>
<dbReference type="InterPro" id="IPR036397">
    <property type="entry name" value="RNaseH_sf"/>
</dbReference>
<gene>
    <name evidence="1" type="primary">RF55_13957</name>
    <name evidence="1" type="ORF">TNIN_145401</name>
</gene>
<dbReference type="InterPro" id="IPR052709">
    <property type="entry name" value="Transposase-MT_Hybrid"/>
</dbReference>
<dbReference type="OrthoDB" id="6435573at2759"/>
<dbReference type="PANTHER" id="PTHR46060:SF1">
    <property type="entry name" value="MARINER MOS1 TRANSPOSASE-LIKE PROTEIN"/>
    <property type="match status" value="1"/>
</dbReference>
<organism evidence="1 2">
    <name type="scientific">Trichonephila inaurata madagascariensis</name>
    <dbReference type="NCBI Taxonomy" id="2747483"/>
    <lineage>
        <taxon>Eukaryota</taxon>
        <taxon>Metazoa</taxon>
        <taxon>Ecdysozoa</taxon>
        <taxon>Arthropoda</taxon>
        <taxon>Chelicerata</taxon>
        <taxon>Arachnida</taxon>
        <taxon>Araneae</taxon>
        <taxon>Araneomorphae</taxon>
        <taxon>Entelegynae</taxon>
        <taxon>Araneoidea</taxon>
        <taxon>Nephilidae</taxon>
        <taxon>Trichonephila</taxon>
        <taxon>Trichonephila inaurata</taxon>
    </lineage>
</organism>